<dbReference type="Proteomes" id="UP000476411">
    <property type="component" value="Chromosome"/>
</dbReference>
<feature type="chain" id="PRO_5025601563" evidence="1">
    <location>
        <begin position="21"/>
        <end position="270"/>
    </location>
</feature>
<sequence length="270" mass="30357">MKLLLLICISLPGILASACAQSRTGKKVTVKDAVWMPRAYLEARKVHPPQDTFWKTVDFARYLSPVSSLRTRTVNQQQDISVYTYGAENFPIAVTGTRHAGTRKEWLLDKPIFTGGQSALYDSVHFSLISHNNDPQDLWIGLAYTDGKRDSIQLSTVSREDNNAPLWMHANNYLFYYFKGKQFDVYDDKGTLLYNDVVTDENGHLNGLPGYTSWNITATNIFQVTSGKQGEAGISSFTVAFKGEDISLQPQQAEGHVNRPLVLKEKHHKN</sequence>
<dbReference type="EMBL" id="CP048113">
    <property type="protein sequence ID" value="QHS60221.1"/>
    <property type="molecule type" value="Genomic_DNA"/>
</dbReference>
<dbReference type="RefSeq" id="WP_162331913.1">
    <property type="nucleotide sequence ID" value="NZ_CP048113.1"/>
</dbReference>
<evidence type="ECO:0000313" key="3">
    <source>
        <dbReference type="Proteomes" id="UP000476411"/>
    </source>
</evidence>
<dbReference type="KEGG" id="chih:GWR21_11610"/>
<proteinExistence type="predicted"/>
<feature type="signal peptide" evidence="1">
    <location>
        <begin position="1"/>
        <end position="20"/>
    </location>
</feature>
<organism evidence="2 3">
    <name type="scientific">Chitinophaga agri</name>
    <dbReference type="NCBI Taxonomy" id="2703787"/>
    <lineage>
        <taxon>Bacteria</taxon>
        <taxon>Pseudomonadati</taxon>
        <taxon>Bacteroidota</taxon>
        <taxon>Chitinophagia</taxon>
        <taxon>Chitinophagales</taxon>
        <taxon>Chitinophagaceae</taxon>
        <taxon>Chitinophaga</taxon>
    </lineage>
</organism>
<gene>
    <name evidence="2" type="ORF">GWR21_11610</name>
</gene>
<keyword evidence="1" id="KW-0732">Signal</keyword>
<keyword evidence="3" id="KW-1185">Reference proteome</keyword>
<protein>
    <submittedName>
        <fullName evidence="2">Uncharacterized protein</fullName>
    </submittedName>
</protein>
<accession>A0A6B9ZFD2</accession>
<dbReference type="PROSITE" id="PS51257">
    <property type="entry name" value="PROKAR_LIPOPROTEIN"/>
    <property type="match status" value="1"/>
</dbReference>
<evidence type="ECO:0000313" key="2">
    <source>
        <dbReference type="EMBL" id="QHS60221.1"/>
    </source>
</evidence>
<reference evidence="2 3" key="1">
    <citation type="submission" date="2020-01" db="EMBL/GenBank/DDBJ databases">
        <title>Complete genome sequence of Chitinophaga sp. H33E-04 isolated from quinoa roots.</title>
        <authorList>
            <person name="Weon H.-Y."/>
            <person name="Lee S.A."/>
        </authorList>
    </citation>
    <scope>NUCLEOTIDE SEQUENCE [LARGE SCALE GENOMIC DNA]</scope>
    <source>
        <strain evidence="2 3">H33E-04</strain>
    </source>
</reference>
<dbReference type="AlphaFoldDB" id="A0A6B9ZFD2"/>
<evidence type="ECO:0000256" key="1">
    <source>
        <dbReference type="SAM" id="SignalP"/>
    </source>
</evidence>
<name>A0A6B9ZFD2_9BACT</name>